<protein>
    <submittedName>
        <fullName evidence="1">Uncharacterized protein</fullName>
    </submittedName>
</protein>
<evidence type="ECO:0000313" key="2">
    <source>
        <dbReference type="Proteomes" id="UP000596427"/>
    </source>
</evidence>
<keyword evidence="2" id="KW-1185">Reference proteome</keyword>
<evidence type="ECO:0000313" key="1">
    <source>
        <dbReference type="EMBL" id="QRG07928.1"/>
    </source>
</evidence>
<dbReference type="KEGG" id="xdi:EZH22_06075"/>
<gene>
    <name evidence="1" type="ORF">EZH22_06075</name>
</gene>
<dbReference type="EMBL" id="CP063362">
    <property type="protein sequence ID" value="QRG07928.1"/>
    <property type="molecule type" value="Genomic_DNA"/>
</dbReference>
<reference evidence="1 2" key="1">
    <citation type="submission" date="2020-10" db="EMBL/GenBank/DDBJ databases">
        <title>Degradation of 1,4-Dioxane by Xanthobacter sp. YN2, via a Novel Group-2 Soluble Di-Iron Monooxygenase.</title>
        <authorList>
            <person name="Ma F."/>
            <person name="Wang Y."/>
            <person name="Yang J."/>
            <person name="Guo H."/>
            <person name="Su D."/>
            <person name="Yu L."/>
        </authorList>
    </citation>
    <scope>NUCLEOTIDE SEQUENCE [LARGE SCALE GENOMIC DNA]</scope>
    <source>
        <strain evidence="1 2">YN2</strain>
    </source>
</reference>
<proteinExistence type="predicted"/>
<organism evidence="1 2">
    <name type="scientific">Xanthobacter dioxanivorans</name>
    <dbReference type="NCBI Taxonomy" id="2528964"/>
    <lineage>
        <taxon>Bacteria</taxon>
        <taxon>Pseudomonadati</taxon>
        <taxon>Pseudomonadota</taxon>
        <taxon>Alphaproteobacteria</taxon>
        <taxon>Hyphomicrobiales</taxon>
        <taxon>Xanthobacteraceae</taxon>
        <taxon>Xanthobacter</taxon>
    </lineage>
</organism>
<accession>A0A974SKV7</accession>
<dbReference type="PROSITE" id="PS51318">
    <property type="entry name" value="TAT"/>
    <property type="match status" value="1"/>
</dbReference>
<dbReference type="AlphaFoldDB" id="A0A974SKV7"/>
<dbReference type="RefSeq" id="WP_203194842.1">
    <property type="nucleotide sequence ID" value="NZ_CP063362.1"/>
</dbReference>
<name>A0A974SKV7_9HYPH</name>
<dbReference type="Proteomes" id="UP000596427">
    <property type="component" value="Chromosome"/>
</dbReference>
<sequence>MPKPTAAANAAPMPAPTRRALLKAGAALGTVAALAVPVAVLPKAEAAEADPVFAALEAVRSARRERARLYRKVDGEHATGGISALTDAEVMAACSAYTAALRRAVRTVPTTAAGMQGWLALVWAPGTWEGAIPSEEMRPILATVRAYHMREAAHV</sequence>
<dbReference type="InterPro" id="IPR006311">
    <property type="entry name" value="TAT_signal"/>
</dbReference>